<proteinExistence type="predicted"/>
<accession>A0ABD5SLX3</accession>
<dbReference type="RefSeq" id="WP_273739057.1">
    <property type="nucleotide sequence ID" value="NZ_JAQIVI010000210.1"/>
</dbReference>
<comment type="caution">
    <text evidence="1">The sequence shown here is derived from an EMBL/GenBank/DDBJ whole genome shotgun (WGS) entry which is preliminary data.</text>
</comment>
<sequence length="51" mass="5315">MGRAVTDGRRTSEPRDAAVAESLDAGAVTALVGDIDDHLEPDAHGTIGDRR</sequence>
<evidence type="ECO:0000313" key="1">
    <source>
        <dbReference type="EMBL" id="MFC6766063.1"/>
    </source>
</evidence>
<protein>
    <submittedName>
        <fullName evidence="1">Uncharacterized protein</fullName>
    </submittedName>
</protein>
<dbReference type="Proteomes" id="UP001596383">
    <property type="component" value="Unassembled WGS sequence"/>
</dbReference>
<dbReference type="AlphaFoldDB" id="A0ABD5SLX3"/>
<name>A0ABD5SLX3_9EURY</name>
<dbReference type="EMBL" id="JBHSWV010000210">
    <property type="protein sequence ID" value="MFC6766063.1"/>
    <property type="molecule type" value="Genomic_DNA"/>
</dbReference>
<organism evidence="1 2">
    <name type="scientific">Natrinema soli</name>
    <dbReference type="NCBI Taxonomy" id="1930624"/>
    <lineage>
        <taxon>Archaea</taxon>
        <taxon>Methanobacteriati</taxon>
        <taxon>Methanobacteriota</taxon>
        <taxon>Stenosarchaea group</taxon>
        <taxon>Halobacteria</taxon>
        <taxon>Halobacteriales</taxon>
        <taxon>Natrialbaceae</taxon>
        <taxon>Natrinema</taxon>
    </lineage>
</organism>
<keyword evidence="2" id="KW-1185">Reference proteome</keyword>
<gene>
    <name evidence="1" type="ORF">ACFQE6_14000</name>
</gene>
<reference evidence="1 2" key="1">
    <citation type="journal article" date="2019" name="Int. J. Syst. Evol. Microbiol.">
        <title>The Global Catalogue of Microorganisms (GCM) 10K type strain sequencing project: providing services to taxonomists for standard genome sequencing and annotation.</title>
        <authorList>
            <consortium name="The Broad Institute Genomics Platform"/>
            <consortium name="The Broad Institute Genome Sequencing Center for Infectious Disease"/>
            <person name="Wu L."/>
            <person name="Ma J."/>
        </authorList>
    </citation>
    <scope>NUCLEOTIDE SEQUENCE [LARGE SCALE GENOMIC DNA]</scope>
    <source>
        <strain evidence="1 2">LMG 29247</strain>
    </source>
</reference>
<evidence type="ECO:0000313" key="2">
    <source>
        <dbReference type="Proteomes" id="UP001596383"/>
    </source>
</evidence>